<proteinExistence type="predicted"/>
<dbReference type="OrthoDB" id="3176171at2759"/>
<keyword evidence="3" id="KW-1185">Reference proteome</keyword>
<feature type="coiled-coil region" evidence="1">
    <location>
        <begin position="21"/>
        <end position="59"/>
    </location>
</feature>
<evidence type="ECO:0000256" key="1">
    <source>
        <dbReference type="SAM" id="Coils"/>
    </source>
</evidence>
<dbReference type="EMBL" id="CAAALY010009429">
    <property type="protein sequence ID" value="VEL10591.1"/>
    <property type="molecule type" value="Genomic_DNA"/>
</dbReference>
<keyword evidence="1" id="KW-0175">Coiled coil</keyword>
<gene>
    <name evidence="2" type="ORF">PXEA_LOCUS4031</name>
</gene>
<reference evidence="2" key="1">
    <citation type="submission" date="2018-11" db="EMBL/GenBank/DDBJ databases">
        <authorList>
            <consortium name="Pathogen Informatics"/>
        </authorList>
    </citation>
    <scope>NUCLEOTIDE SEQUENCE</scope>
</reference>
<protein>
    <submittedName>
        <fullName evidence="2">Uncharacterized protein</fullName>
    </submittedName>
</protein>
<name>A0A3S5CCV4_9PLAT</name>
<accession>A0A3S5CCV4</accession>
<evidence type="ECO:0000313" key="2">
    <source>
        <dbReference type="EMBL" id="VEL10591.1"/>
    </source>
</evidence>
<comment type="caution">
    <text evidence="2">The sequence shown here is derived from an EMBL/GenBank/DDBJ whole genome shotgun (WGS) entry which is preliminary data.</text>
</comment>
<dbReference type="Proteomes" id="UP000784294">
    <property type="component" value="Unassembled WGS sequence"/>
</dbReference>
<dbReference type="AlphaFoldDB" id="A0A3S5CCV4"/>
<evidence type="ECO:0000313" key="3">
    <source>
        <dbReference type="Proteomes" id="UP000784294"/>
    </source>
</evidence>
<sequence>MCLPFNITSLQEEAAGKRKKLRKLGQMYLQAKAELEDLRGEHVREMEGLLENIRQLSRELALYMLIIDRYIPKVYQDMIEGHVQWNDDIGEWQLRCVAYTGNNMRKPERDRTEPVTLKICINCFISIDDCDRR</sequence>
<organism evidence="2 3">
    <name type="scientific">Protopolystoma xenopodis</name>
    <dbReference type="NCBI Taxonomy" id="117903"/>
    <lineage>
        <taxon>Eukaryota</taxon>
        <taxon>Metazoa</taxon>
        <taxon>Spiralia</taxon>
        <taxon>Lophotrochozoa</taxon>
        <taxon>Platyhelminthes</taxon>
        <taxon>Monogenea</taxon>
        <taxon>Polyopisthocotylea</taxon>
        <taxon>Polystomatidea</taxon>
        <taxon>Polystomatidae</taxon>
        <taxon>Protopolystoma</taxon>
    </lineage>
</organism>